<reference evidence="3" key="1">
    <citation type="submission" date="2024-06" db="EMBL/GenBank/DDBJ databases">
        <title>Multi-omics analyses provide insights into the biosynthesis of the anticancer antibiotic pleurotin in Hohenbuehelia grisea.</title>
        <authorList>
            <person name="Weaver J.A."/>
            <person name="Alberti F."/>
        </authorList>
    </citation>
    <scope>NUCLEOTIDE SEQUENCE [LARGE SCALE GENOMIC DNA]</scope>
    <source>
        <strain evidence="3">T-177</strain>
    </source>
</reference>
<keyword evidence="3" id="KW-1185">Reference proteome</keyword>
<organism evidence="2 3">
    <name type="scientific">Hohenbuehelia grisea</name>
    <dbReference type="NCBI Taxonomy" id="104357"/>
    <lineage>
        <taxon>Eukaryota</taxon>
        <taxon>Fungi</taxon>
        <taxon>Dikarya</taxon>
        <taxon>Basidiomycota</taxon>
        <taxon>Agaricomycotina</taxon>
        <taxon>Agaricomycetes</taxon>
        <taxon>Agaricomycetidae</taxon>
        <taxon>Agaricales</taxon>
        <taxon>Pleurotineae</taxon>
        <taxon>Pleurotaceae</taxon>
        <taxon>Hohenbuehelia</taxon>
    </lineage>
</organism>
<evidence type="ECO:0000256" key="1">
    <source>
        <dbReference type="SAM" id="MobiDB-lite"/>
    </source>
</evidence>
<proteinExistence type="predicted"/>
<dbReference type="Proteomes" id="UP001556367">
    <property type="component" value="Unassembled WGS sequence"/>
</dbReference>
<evidence type="ECO:0000313" key="2">
    <source>
        <dbReference type="EMBL" id="KAL0958859.1"/>
    </source>
</evidence>
<name>A0ABR3JSQ3_9AGAR</name>
<comment type="caution">
    <text evidence="2">The sequence shown here is derived from an EMBL/GenBank/DDBJ whole genome shotgun (WGS) entry which is preliminary data.</text>
</comment>
<protein>
    <submittedName>
        <fullName evidence="2">Uncharacterized protein</fullName>
    </submittedName>
</protein>
<sequence length="127" mass="12956">MRASSSWTVDKLPLGILLTPQRPIAALASLGATLTCLNSDYTNHDCHIPAGGGDGEPALALQPNGGAGLFMDGFTGNDASSYQHASIPAGISPSRSMSRKSSLPPRENCSAVVGSCAMPCNLAGRLS</sequence>
<evidence type="ECO:0000313" key="3">
    <source>
        <dbReference type="Proteomes" id="UP001556367"/>
    </source>
</evidence>
<feature type="region of interest" description="Disordered" evidence="1">
    <location>
        <begin position="85"/>
        <end position="105"/>
    </location>
</feature>
<feature type="compositionally biased region" description="Low complexity" evidence="1">
    <location>
        <begin position="92"/>
        <end position="105"/>
    </location>
</feature>
<gene>
    <name evidence="2" type="ORF">HGRIS_014177</name>
</gene>
<dbReference type="EMBL" id="JASNQZ010000003">
    <property type="protein sequence ID" value="KAL0958859.1"/>
    <property type="molecule type" value="Genomic_DNA"/>
</dbReference>
<accession>A0ABR3JSQ3</accession>